<evidence type="ECO:0000256" key="2">
    <source>
        <dbReference type="ARBA" id="ARBA00022679"/>
    </source>
</evidence>
<dbReference type="EMBL" id="NAAD01000016">
    <property type="protein sequence ID" value="ORJ58307.1"/>
    <property type="molecule type" value="Genomic_DNA"/>
</dbReference>
<accession>A0A1X0XZP4</accession>
<evidence type="ECO:0000313" key="6">
    <source>
        <dbReference type="EMBL" id="ORJ58307.1"/>
    </source>
</evidence>
<dbReference type="CDD" id="cd17793">
    <property type="entry name" value="HipA"/>
    <property type="match status" value="1"/>
</dbReference>
<dbReference type="PANTHER" id="PTHR37419:SF1">
    <property type="entry name" value="SERINE_THREONINE-PROTEIN KINASE TOXIN HIPA"/>
    <property type="match status" value="1"/>
</dbReference>
<organism evidence="6 7">
    <name type="scientific">Geothermobacter hydrogeniphilus</name>
    <dbReference type="NCBI Taxonomy" id="1969733"/>
    <lineage>
        <taxon>Bacteria</taxon>
        <taxon>Pseudomonadati</taxon>
        <taxon>Thermodesulfobacteriota</taxon>
        <taxon>Desulfuromonadia</taxon>
        <taxon>Desulfuromonadales</taxon>
        <taxon>Geothermobacteraceae</taxon>
        <taxon>Geothermobacter</taxon>
    </lineage>
</organism>
<dbReference type="NCBIfam" id="TIGR03071">
    <property type="entry name" value="couple_hipA"/>
    <property type="match status" value="1"/>
</dbReference>
<dbReference type="Pfam" id="PF07804">
    <property type="entry name" value="HipA_C"/>
    <property type="match status" value="1"/>
</dbReference>
<feature type="domain" description="HipA-like C-terminal" evidence="4">
    <location>
        <begin position="142"/>
        <end position="377"/>
    </location>
</feature>
<dbReference type="Gene3D" id="1.10.1070.20">
    <property type="match status" value="1"/>
</dbReference>
<feature type="domain" description="HipA N-terminal subdomain 1" evidence="5">
    <location>
        <begin position="4"/>
        <end position="101"/>
    </location>
</feature>
<dbReference type="InterPro" id="IPR017508">
    <property type="entry name" value="HipA_N1"/>
</dbReference>
<dbReference type="RefSeq" id="WP_085011176.1">
    <property type="nucleotide sequence ID" value="NZ_NAAD01000016.1"/>
</dbReference>
<gene>
    <name evidence="6" type="ORF">B5V00_12685</name>
</gene>
<comment type="similarity">
    <text evidence="1">Belongs to the HipA Ser/Thr kinase family.</text>
</comment>
<proteinExistence type="inferred from homology"/>
<dbReference type="GO" id="GO:0005829">
    <property type="term" value="C:cytosol"/>
    <property type="evidence" value="ECO:0007669"/>
    <property type="project" value="TreeGrafter"/>
</dbReference>
<keyword evidence="7" id="KW-1185">Reference proteome</keyword>
<sequence>MEQLQVYLKDRLVGRLNRDRGRLSFGYHRNWLDDPAAHPLSLSLPLREAPFDDAEARSWFGNLLPEGDFLNLIARRLGRSTGDVFGLLVDLGGECAGAVSLLEPGRMPEEGDYRRLDEDALYHLVTDEPSPAWLGEDRGVRLSLAGAQNKVPVYVDDSGIHLATGRQATSHILKPRIRAVIDLPHTVENEVFCMQLAGRLGLAVPAAQIGEVRDQIYYLVERFDRCRVQNRIERLHQEDFCQALGVEANLKYEENGGPSTAAIWRLLQRHSSAPAADGRQMLRWIGFNFLIGNADAHGKNIALLYRGDGRIRLAPFYDLLCTAVYPPLDRRLALRLGGERRPERLRRRHWERLARDLEIAPRAIFAELEKLTRAIEKNAGALAGQFTDRYACEETMNGILEIIRQRSSWAWAVLGGRPD</sequence>
<dbReference type="PANTHER" id="PTHR37419">
    <property type="entry name" value="SERINE/THREONINE-PROTEIN KINASE TOXIN HIPA"/>
    <property type="match status" value="1"/>
</dbReference>
<evidence type="ECO:0000259" key="5">
    <source>
        <dbReference type="Pfam" id="PF13657"/>
    </source>
</evidence>
<evidence type="ECO:0000259" key="4">
    <source>
        <dbReference type="Pfam" id="PF07804"/>
    </source>
</evidence>
<dbReference type="Pfam" id="PF13657">
    <property type="entry name" value="Couple_hipA"/>
    <property type="match status" value="1"/>
</dbReference>
<dbReference type="Proteomes" id="UP000193136">
    <property type="component" value="Unassembled WGS sequence"/>
</dbReference>
<protein>
    <recommendedName>
        <fullName evidence="8">Serine/threonine-protein kinase HipA</fullName>
    </recommendedName>
</protein>
<keyword evidence="3" id="KW-0418">Kinase</keyword>
<dbReference type="GO" id="GO:0004674">
    <property type="term" value="F:protein serine/threonine kinase activity"/>
    <property type="evidence" value="ECO:0007669"/>
    <property type="project" value="TreeGrafter"/>
</dbReference>
<dbReference type="AlphaFoldDB" id="A0A1X0XZP4"/>
<evidence type="ECO:0008006" key="8">
    <source>
        <dbReference type="Google" id="ProtNLM"/>
    </source>
</evidence>
<evidence type="ECO:0000256" key="3">
    <source>
        <dbReference type="ARBA" id="ARBA00022777"/>
    </source>
</evidence>
<evidence type="ECO:0000256" key="1">
    <source>
        <dbReference type="ARBA" id="ARBA00010164"/>
    </source>
</evidence>
<dbReference type="InterPro" id="IPR012893">
    <property type="entry name" value="HipA-like_C"/>
</dbReference>
<keyword evidence="2" id="KW-0808">Transferase</keyword>
<dbReference type="OrthoDB" id="9805913at2"/>
<dbReference type="InterPro" id="IPR052028">
    <property type="entry name" value="HipA_Ser/Thr_kinase"/>
</dbReference>
<name>A0A1X0XZP4_9BACT</name>
<comment type="caution">
    <text evidence="6">The sequence shown here is derived from an EMBL/GenBank/DDBJ whole genome shotgun (WGS) entry which is preliminary data.</text>
</comment>
<reference evidence="6 7" key="1">
    <citation type="submission" date="2017-03" db="EMBL/GenBank/DDBJ databases">
        <title>Genome sequence of Geothermobacter sp. EPR-M, Deep-Sea Iron Reducer.</title>
        <authorList>
            <person name="Tully B."/>
            <person name="Savalia P."/>
            <person name="Abuyen K."/>
            <person name="Baughan C."/>
            <person name="Romero E."/>
            <person name="Ronkowski C."/>
            <person name="Torres B."/>
            <person name="Tremblay J."/>
            <person name="Trujillo A."/>
            <person name="Tyler M."/>
            <person name="Perez-Rodriguez I."/>
            <person name="Amend J."/>
        </authorList>
    </citation>
    <scope>NUCLEOTIDE SEQUENCE [LARGE SCALE GENOMIC DNA]</scope>
    <source>
        <strain evidence="6 7">EPR-M</strain>
    </source>
</reference>
<evidence type="ECO:0000313" key="7">
    <source>
        <dbReference type="Proteomes" id="UP000193136"/>
    </source>
</evidence>
<dbReference type="STRING" id="1969733.B5V00_12685"/>